<protein>
    <submittedName>
        <fullName evidence="1">Uncharacterized protein</fullName>
    </submittedName>
</protein>
<keyword evidence="2" id="KW-1185">Reference proteome</keyword>
<dbReference type="Proteomes" id="UP000185596">
    <property type="component" value="Unassembled WGS sequence"/>
</dbReference>
<gene>
    <name evidence="1" type="ORF">BU204_12835</name>
</gene>
<name>A0A1Q8CSC9_9PSEU</name>
<accession>A0A1Q8CSC9</accession>
<dbReference type="OrthoDB" id="3575994at2"/>
<dbReference type="STRING" id="1912961.BU204_12835"/>
<evidence type="ECO:0000313" key="1">
    <source>
        <dbReference type="EMBL" id="OLF17279.1"/>
    </source>
</evidence>
<dbReference type="AlphaFoldDB" id="A0A1Q8CSC9"/>
<sequence>MPPPHPPFLETAALPEPLRAALAAEGTLVLAERLPGEVTYRSYRAPGVHHRRRTVPVLGTVAVTGRRLLVWAGDTKQVDVPFDHPLRAAIEVTAEADLLRIVVDAGAFHPSRSGRIEIRLRTSRARDVANLFGPGPANRR</sequence>
<dbReference type="EMBL" id="MSIE01000019">
    <property type="protein sequence ID" value="OLF17279.1"/>
    <property type="molecule type" value="Genomic_DNA"/>
</dbReference>
<reference evidence="1 2" key="1">
    <citation type="submission" date="2016-12" db="EMBL/GenBank/DDBJ databases">
        <title>The draft genome sequence of Actinophytocola sp. 11-183.</title>
        <authorList>
            <person name="Wang W."/>
            <person name="Yuan L."/>
        </authorList>
    </citation>
    <scope>NUCLEOTIDE SEQUENCE [LARGE SCALE GENOMIC DNA]</scope>
    <source>
        <strain evidence="1 2">11-183</strain>
    </source>
</reference>
<organism evidence="1 2">
    <name type="scientific">Actinophytocola xanthii</name>
    <dbReference type="NCBI Taxonomy" id="1912961"/>
    <lineage>
        <taxon>Bacteria</taxon>
        <taxon>Bacillati</taxon>
        <taxon>Actinomycetota</taxon>
        <taxon>Actinomycetes</taxon>
        <taxon>Pseudonocardiales</taxon>
        <taxon>Pseudonocardiaceae</taxon>
    </lineage>
</organism>
<evidence type="ECO:0000313" key="2">
    <source>
        <dbReference type="Proteomes" id="UP000185596"/>
    </source>
</evidence>
<comment type="caution">
    <text evidence="1">The sequence shown here is derived from an EMBL/GenBank/DDBJ whole genome shotgun (WGS) entry which is preliminary data.</text>
</comment>
<proteinExistence type="predicted"/>